<dbReference type="Pfam" id="PF08423">
    <property type="entry name" value="Rad51"/>
    <property type="match status" value="1"/>
</dbReference>
<dbReference type="PROSITE" id="PS50162">
    <property type="entry name" value="RECA_2"/>
    <property type="match status" value="1"/>
</dbReference>
<dbReference type="GO" id="GO:0033063">
    <property type="term" value="C:Rad51B-Rad51C-Rad51D-XRCC2 complex"/>
    <property type="evidence" value="ECO:0007669"/>
    <property type="project" value="InterPro"/>
</dbReference>
<evidence type="ECO:0000256" key="1">
    <source>
        <dbReference type="ARBA" id="ARBA00004123"/>
    </source>
</evidence>
<comment type="subcellular location">
    <subcellularLocation>
        <location evidence="1">Nucleus</location>
    </subcellularLocation>
</comment>
<dbReference type="GO" id="GO:0000400">
    <property type="term" value="F:four-way junction DNA binding"/>
    <property type="evidence" value="ECO:0007669"/>
    <property type="project" value="TreeGrafter"/>
</dbReference>
<dbReference type="GO" id="GO:0005524">
    <property type="term" value="F:ATP binding"/>
    <property type="evidence" value="ECO:0007669"/>
    <property type="project" value="InterPro"/>
</dbReference>
<reference evidence="8" key="1">
    <citation type="journal article" date="2022" name="Plant J.">
        <title>Strategies of tolerance reflected in two North American maple genomes.</title>
        <authorList>
            <person name="McEvoy S.L."/>
            <person name="Sezen U.U."/>
            <person name="Trouern-Trend A."/>
            <person name="McMahon S.M."/>
            <person name="Schaberg P.G."/>
            <person name="Yang J."/>
            <person name="Wegrzyn J.L."/>
            <person name="Swenson N.G."/>
        </authorList>
    </citation>
    <scope>NUCLEOTIDE SEQUENCE</scope>
    <source>
        <strain evidence="8">91603</strain>
    </source>
</reference>
<proteinExistence type="inferred from homology"/>
<dbReference type="PANTHER" id="PTHR46456:SF1">
    <property type="entry name" value="DNA REPAIR PROTEIN RAD51 HOMOLOG 2"/>
    <property type="match status" value="1"/>
</dbReference>
<dbReference type="InterPro" id="IPR030548">
    <property type="entry name" value="RAD51B"/>
</dbReference>
<comment type="caution">
    <text evidence="8">The sequence shown here is derived from an EMBL/GenBank/DDBJ whole genome shotgun (WGS) entry which is preliminary data.</text>
</comment>
<dbReference type="Gene3D" id="3.40.50.300">
    <property type="entry name" value="P-loop containing nucleotide triphosphate hydrolases"/>
    <property type="match status" value="1"/>
</dbReference>
<feature type="domain" description="RecA family profile 1" evidence="7">
    <location>
        <begin position="80"/>
        <end position="266"/>
    </location>
</feature>
<dbReference type="InterPro" id="IPR020588">
    <property type="entry name" value="RecA_ATP-bd"/>
</dbReference>
<dbReference type="EMBL" id="JAJSOW010000003">
    <property type="protein sequence ID" value="KAI9194485.1"/>
    <property type="molecule type" value="Genomic_DNA"/>
</dbReference>
<protein>
    <recommendedName>
        <fullName evidence="7">RecA family profile 1 domain-containing protein</fullName>
    </recommendedName>
</protein>
<dbReference type="GO" id="GO:0005657">
    <property type="term" value="C:replication fork"/>
    <property type="evidence" value="ECO:0007669"/>
    <property type="project" value="TreeGrafter"/>
</dbReference>
<evidence type="ECO:0000256" key="2">
    <source>
        <dbReference type="ARBA" id="ARBA00007095"/>
    </source>
</evidence>
<keyword evidence="6" id="KW-0539">Nucleus</keyword>
<sequence length="421" mass="46407">MANKTICEMGLPKSIANIFAARNIITAKDALSLTEFELMELLDVGLSDVKSALAHISEIVSPPYQTALLLMEQRVGNEQLGGHLPTRLKGLDAALCGGIPFGVLTEVVGPAGIGKTQFCLKLSLLAALPAHYGGLDGRVIYIDVESKFSSRRMIEIGARSFPEIFHLKGMAQEMAGRILVLRPTSLSEFTERFDLKEDSIFLSLRNDSVGLEPAKSFKAALIGDNIRSLAECLIACYRKPRMLQLGTMIWSLAEFSRIPVVVTNQVRSQNRDESCPYSFQVQDKGKTKEDSTRYESHLVAALGIHWAHAVTIRLVLEAKSGQRFIKVAKSPISPPLAFPFIITSSGISLLTDDGTELIGPEINTICCQGRSRRLAYGYSAEQFRMDITTYGIVLVPENLQQIIFSIVNFTYTISYRRKSPA</sequence>
<evidence type="ECO:0000259" key="7">
    <source>
        <dbReference type="PROSITE" id="PS50162"/>
    </source>
</evidence>
<evidence type="ECO:0000313" key="9">
    <source>
        <dbReference type="Proteomes" id="UP001064489"/>
    </source>
</evidence>
<dbReference type="AlphaFoldDB" id="A0AAD5NZK1"/>
<evidence type="ECO:0000256" key="4">
    <source>
        <dbReference type="ARBA" id="ARBA00023125"/>
    </source>
</evidence>
<evidence type="ECO:0000256" key="3">
    <source>
        <dbReference type="ARBA" id="ARBA00022763"/>
    </source>
</evidence>
<dbReference type="Proteomes" id="UP001064489">
    <property type="component" value="Chromosome 1"/>
</dbReference>
<dbReference type="SUPFAM" id="SSF52540">
    <property type="entry name" value="P-loop containing nucleoside triphosphate hydrolases"/>
    <property type="match status" value="1"/>
</dbReference>
<dbReference type="InterPro" id="IPR013632">
    <property type="entry name" value="Rad51_C"/>
</dbReference>
<keyword evidence="4" id="KW-0238">DNA-binding</keyword>
<gene>
    <name evidence="8" type="ORF">LWI28_006434</name>
</gene>
<keyword evidence="9" id="KW-1185">Reference proteome</keyword>
<dbReference type="InterPro" id="IPR058766">
    <property type="entry name" value="HHH_XRCC3_RAD51B"/>
</dbReference>
<dbReference type="GO" id="GO:0140664">
    <property type="term" value="F:ATP-dependent DNA damage sensor activity"/>
    <property type="evidence" value="ECO:0007669"/>
    <property type="project" value="InterPro"/>
</dbReference>
<name>A0AAD5NZK1_ACENE</name>
<dbReference type="PANTHER" id="PTHR46456">
    <property type="entry name" value="DNA REPAIR PROTEIN RAD51 HOMOLOG 2"/>
    <property type="match status" value="1"/>
</dbReference>
<dbReference type="GO" id="GO:0000724">
    <property type="term" value="P:double-strand break repair via homologous recombination"/>
    <property type="evidence" value="ECO:0007669"/>
    <property type="project" value="InterPro"/>
</dbReference>
<dbReference type="GO" id="GO:0003697">
    <property type="term" value="F:single-stranded DNA binding"/>
    <property type="evidence" value="ECO:0007669"/>
    <property type="project" value="TreeGrafter"/>
</dbReference>
<dbReference type="Pfam" id="PF26169">
    <property type="entry name" value="HHH_XRCC3_RpoA"/>
    <property type="match status" value="1"/>
</dbReference>
<keyword evidence="5" id="KW-0233">DNA recombination</keyword>
<keyword evidence="3" id="KW-0227">DNA damage</keyword>
<evidence type="ECO:0000256" key="6">
    <source>
        <dbReference type="ARBA" id="ARBA00023242"/>
    </source>
</evidence>
<organism evidence="8 9">
    <name type="scientific">Acer negundo</name>
    <name type="common">Box elder</name>
    <dbReference type="NCBI Taxonomy" id="4023"/>
    <lineage>
        <taxon>Eukaryota</taxon>
        <taxon>Viridiplantae</taxon>
        <taxon>Streptophyta</taxon>
        <taxon>Embryophyta</taxon>
        <taxon>Tracheophyta</taxon>
        <taxon>Spermatophyta</taxon>
        <taxon>Magnoliopsida</taxon>
        <taxon>eudicotyledons</taxon>
        <taxon>Gunneridae</taxon>
        <taxon>Pentapetalae</taxon>
        <taxon>rosids</taxon>
        <taxon>malvids</taxon>
        <taxon>Sapindales</taxon>
        <taxon>Sapindaceae</taxon>
        <taxon>Hippocastanoideae</taxon>
        <taxon>Acereae</taxon>
        <taxon>Acer</taxon>
    </lineage>
</organism>
<comment type="similarity">
    <text evidence="2">Belongs to the RecA family. RAD51 subfamily.</text>
</comment>
<dbReference type="InterPro" id="IPR027417">
    <property type="entry name" value="P-loop_NTPase"/>
</dbReference>
<reference evidence="8" key="2">
    <citation type="submission" date="2023-02" db="EMBL/GenBank/DDBJ databases">
        <authorList>
            <person name="Swenson N.G."/>
            <person name="Wegrzyn J.L."/>
            <person name="Mcevoy S.L."/>
        </authorList>
    </citation>
    <scope>NUCLEOTIDE SEQUENCE</scope>
    <source>
        <strain evidence="8">91603</strain>
        <tissue evidence="8">Leaf</tissue>
    </source>
</reference>
<dbReference type="GO" id="GO:0003690">
    <property type="term" value="F:double-stranded DNA binding"/>
    <property type="evidence" value="ECO:0007669"/>
    <property type="project" value="TreeGrafter"/>
</dbReference>
<evidence type="ECO:0000313" key="8">
    <source>
        <dbReference type="EMBL" id="KAI9194485.1"/>
    </source>
</evidence>
<accession>A0AAD5NZK1</accession>
<evidence type="ECO:0000256" key="5">
    <source>
        <dbReference type="ARBA" id="ARBA00023172"/>
    </source>
</evidence>